<dbReference type="Proteomes" id="UP000489600">
    <property type="component" value="Unassembled WGS sequence"/>
</dbReference>
<gene>
    <name evidence="2" type="ORF">ANE_LOCUS4524</name>
</gene>
<comment type="caution">
    <text evidence="2">The sequence shown here is derived from an EMBL/GenBank/DDBJ whole genome shotgun (WGS) entry which is preliminary data.</text>
</comment>
<dbReference type="AlphaFoldDB" id="A0A565AZL9"/>
<evidence type="ECO:0000313" key="2">
    <source>
        <dbReference type="EMBL" id="VVA94079.1"/>
    </source>
</evidence>
<evidence type="ECO:0000313" key="3">
    <source>
        <dbReference type="Proteomes" id="UP000489600"/>
    </source>
</evidence>
<dbReference type="OrthoDB" id="1073564at2759"/>
<evidence type="ECO:0000256" key="1">
    <source>
        <dbReference type="SAM" id="MobiDB-lite"/>
    </source>
</evidence>
<accession>A0A565AZL9</accession>
<protein>
    <recommendedName>
        <fullName evidence="4">B box-type domain-containing protein</fullName>
    </recommendedName>
</protein>
<reference evidence="2" key="1">
    <citation type="submission" date="2019-07" db="EMBL/GenBank/DDBJ databases">
        <authorList>
            <person name="Dittberner H."/>
        </authorList>
    </citation>
    <scope>NUCLEOTIDE SEQUENCE [LARGE SCALE GENOMIC DNA]</scope>
</reference>
<dbReference type="EMBL" id="CABITT030000002">
    <property type="protein sequence ID" value="VVA94079.1"/>
    <property type="molecule type" value="Genomic_DNA"/>
</dbReference>
<feature type="compositionally biased region" description="Polar residues" evidence="1">
    <location>
        <begin position="217"/>
        <end position="235"/>
    </location>
</feature>
<keyword evidence="3" id="KW-1185">Reference proteome</keyword>
<feature type="region of interest" description="Disordered" evidence="1">
    <location>
        <begin position="212"/>
        <end position="235"/>
    </location>
</feature>
<proteinExistence type="predicted"/>
<organism evidence="2 3">
    <name type="scientific">Arabis nemorensis</name>
    <dbReference type="NCBI Taxonomy" id="586526"/>
    <lineage>
        <taxon>Eukaryota</taxon>
        <taxon>Viridiplantae</taxon>
        <taxon>Streptophyta</taxon>
        <taxon>Embryophyta</taxon>
        <taxon>Tracheophyta</taxon>
        <taxon>Spermatophyta</taxon>
        <taxon>Magnoliopsida</taxon>
        <taxon>eudicotyledons</taxon>
        <taxon>Gunneridae</taxon>
        <taxon>Pentapetalae</taxon>
        <taxon>rosids</taxon>
        <taxon>malvids</taxon>
        <taxon>Brassicales</taxon>
        <taxon>Brassicaceae</taxon>
        <taxon>Arabideae</taxon>
        <taxon>Arabis</taxon>
    </lineage>
</organism>
<evidence type="ECO:0008006" key="4">
    <source>
        <dbReference type="Google" id="ProtNLM"/>
    </source>
</evidence>
<sequence>MAEKCHTCRRTTAMIHCVTEALNLCLPCDYMQHYNERDGYFAGHVRYQLCEKCMINPAILLCCEHKINLCQSCYSLDYNCASYGHITRTINRFPQQHHDHNNIHHHEQEHMPHLVGVQRREGMFAMRCNGNNNCERWMFAMNCESCLASNVVVYCEVEDQLLCNNCDRMIHLPEAVPPHMRSVLCVTCKRVSRNFLIGANQFSLPPTPTLAAPEEVSASTGPNQQYSNGSLNLFL</sequence>
<name>A0A565AZL9_9BRAS</name>